<dbReference type="AlphaFoldDB" id="A0A1Y6BBD6"/>
<protein>
    <recommendedName>
        <fullName evidence="5">Twitching motility protein PilT</fullName>
    </recommendedName>
</protein>
<evidence type="ECO:0000259" key="1">
    <source>
        <dbReference type="Pfam" id="PF01927"/>
    </source>
</evidence>
<dbReference type="Pfam" id="PF14451">
    <property type="entry name" value="Ub-Mut7C"/>
    <property type="match status" value="1"/>
</dbReference>
<feature type="domain" description="Ubiquitin Mut7-C" evidence="2">
    <location>
        <begin position="11"/>
        <end position="88"/>
    </location>
</feature>
<dbReference type="STRING" id="1123014.SAMN02745746_00677"/>
<evidence type="ECO:0000313" key="4">
    <source>
        <dbReference type="Proteomes" id="UP000192920"/>
    </source>
</evidence>
<evidence type="ECO:0008006" key="5">
    <source>
        <dbReference type="Google" id="ProtNLM"/>
    </source>
</evidence>
<reference evidence="4" key="1">
    <citation type="submission" date="2017-04" db="EMBL/GenBank/DDBJ databases">
        <authorList>
            <person name="Varghese N."/>
            <person name="Submissions S."/>
        </authorList>
    </citation>
    <scope>NUCLEOTIDE SEQUENCE [LARGE SCALE GENOMIC DNA]</scope>
    <source>
        <strain evidence="4">DSM 22618</strain>
    </source>
</reference>
<dbReference type="EMBL" id="FXAG01000003">
    <property type="protein sequence ID" value="SMF00917.1"/>
    <property type="molecule type" value="Genomic_DNA"/>
</dbReference>
<dbReference type="PANTHER" id="PTHR39081:SF1">
    <property type="entry name" value="MUT7-C RNASE DOMAIN-CONTAINING PROTEIN"/>
    <property type="match status" value="1"/>
</dbReference>
<name>A0A1Y6BBD6_9NEIS</name>
<dbReference type="PANTHER" id="PTHR39081">
    <property type="entry name" value="MUT7-C DOMAIN-CONTAINING PROTEIN"/>
    <property type="match status" value="1"/>
</dbReference>
<gene>
    <name evidence="3" type="ORF">SAMN02745746_00677</name>
</gene>
<proteinExistence type="predicted"/>
<evidence type="ECO:0000259" key="2">
    <source>
        <dbReference type="Pfam" id="PF14451"/>
    </source>
</evidence>
<organism evidence="3 4">
    <name type="scientific">Pseudogulbenkiania subflava DSM 22618</name>
    <dbReference type="NCBI Taxonomy" id="1123014"/>
    <lineage>
        <taxon>Bacteria</taxon>
        <taxon>Pseudomonadati</taxon>
        <taxon>Pseudomonadota</taxon>
        <taxon>Betaproteobacteria</taxon>
        <taxon>Neisseriales</taxon>
        <taxon>Chromobacteriaceae</taxon>
        <taxon>Pseudogulbenkiania</taxon>
    </lineage>
</organism>
<dbReference type="Pfam" id="PF01927">
    <property type="entry name" value="Mut7-C"/>
    <property type="match status" value="1"/>
</dbReference>
<feature type="domain" description="Mut7-C RNAse" evidence="1">
    <location>
        <begin position="104"/>
        <end position="245"/>
    </location>
</feature>
<dbReference type="InterPro" id="IPR027798">
    <property type="entry name" value="Ub_Mut7C"/>
</dbReference>
<keyword evidence="4" id="KW-1185">Reference proteome</keyword>
<dbReference type="InterPro" id="IPR002782">
    <property type="entry name" value="Mut7-C_RNAse_dom"/>
</dbReference>
<dbReference type="RefSeq" id="WP_085275033.1">
    <property type="nucleotide sequence ID" value="NZ_FXAG01000003.1"/>
</dbReference>
<dbReference type="Proteomes" id="UP000192920">
    <property type="component" value="Unassembled WGS sequence"/>
</dbReference>
<accession>A0A1Y6BBD6</accession>
<sequence length="267" mass="31240">MPRPPKSLKHCEFRFYEELNDFLPPARRKVSFRHAFTGSPTVKDRIQALGIPHTEVDLILVDGVSVDFQHHLHGGERVAVYPTFERFDLAELNRLRPAPLRHPSFVLDVHLGRLARYLRLLGLDTLYRNDWPDEELAQVALAEHRILLTRDIGLLKRNAVTHGAFLRAIVPREQLVEVLERFDLWRQLRLFSRCSHCNGAIEAVTRASVAAETPPRVYAYQRHFYRCQRCRKLYWEGKHCDRLRHWLEPLLREHGLSWPGSEQAPRG</sequence>
<evidence type="ECO:0000313" key="3">
    <source>
        <dbReference type="EMBL" id="SMF00917.1"/>
    </source>
</evidence>